<evidence type="ECO:0000313" key="2">
    <source>
        <dbReference type="EMBL" id="GAA1941495.1"/>
    </source>
</evidence>
<accession>A0ABN2Q2E7</accession>
<proteinExistence type="predicted"/>
<keyword evidence="3" id="KW-1185">Reference proteome</keyword>
<dbReference type="RefSeq" id="WP_248151752.1">
    <property type="nucleotide sequence ID" value="NZ_BAAAOF010000009.1"/>
</dbReference>
<gene>
    <name evidence="2" type="ORF">GCM10009775_36610</name>
</gene>
<evidence type="ECO:0008006" key="4">
    <source>
        <dbReference type="Google" id="ProtNLM"/>
    </source>
</evidence>
<dbReference type="PROSITE" id="PS51257">
    <property type="entry name" value="PROKAR_LIPOPROTEIN"/>
    <property type="match status" value="1"/>
</dbReference>
<comment type="caution">
    <text evidence="2">The sequence shown here is derived from an EMBL/GenBank/DDBJ whole genome shotgun (WGS) entry which is preliminary data.</text>
</comment>
<sequence>MPHHRILLTVISAATVALALTGCSAIEGAVYQRHSATYDDVGALADSELTADWIPSDATNIRTVASTREKSTDVVVLLDSAATLDPTVCAEIDRQSGPTLAIDGAPDVYALDTAFACGEWTVAQADGGWYGWTPNHPDEQAQSPGQ</sequence>
<dbReference type="EMBL" id="BAAAOF010000009">
    <property type="protein sequence ID" value="GAA1941495.1"/>
    <property type="molecule type" value="Genomic_DNA"/>
</dbReference>
<evidence type="ECO:0000256" key="1">
    <source>
        <dbReference type="SAM" id="SignalP"/>
    </source>
</evidence>
<reference evidence="2 3" key="1">
    <citation type="journal article" date="2019" name="Int. J. Syst. Evol. Microbiol.">
        <title>The Global Catalogue of Microorganisms (GCM) 10K type strain sequencing project: providing services to taxonomists for standard genome sequencing and annotation.</title>
        <authorList>
            <consortium name="The Broad Institute Genomics Platform"/>
            <consortium name="The Broad Institute Genome Sequencing Center for Infectious Disease"/>
            <person name="Wu L."/>
            <person name="Ma J."/>
        </authorList>
    </citation>
    <scope>NUCLEOTIDE SEQUENCE [LARGE SCALE GENOMIC DNA]</scope>
    <source>
        <strain evidence="2 3">JCM 14900</strain>
    </source>
</reference>
<keyword evidence="1" id="KW-0732">Signal</keyword>
<evidence type="ECO:0000313" key="3">
    <source>
        <dbReference type="Proteomes" id="UP001501343"/>
    </source>
</evidence>
<protein>
    <recommendedName>
        <fullName evidence="4">Lipoprotein</fullName>
    </recommendedName>
</protein>
<dbReference type="Proteomes" id="UP001501343">
    <property type="component" value="Unassembled WGS sequence"/>
</dbReference>
<feature type="signal peptide" evidence="1">
    <location>
        <begin position="1"/>
        <end position="19"/>
    </location>
</feature>
<organism evidence="2 3">
    <name type="scientific">Microbacterium aoyamense</name>
    <dbReference type="NCBI Taxonomy" id="344166"/>
    <lineage>
        <taxon>Bacteria</taxon>
        <taxon>Bacillati</taxon>
        <taxon>Actinomycetota</taxon>
        <taxon>Actinomycetes</taxon>
        <taxon>Micrococcales</taxon>
        <taxon>Microbacteriaceae</taxon>
        <taxon>Microbacterium</taxon>
    </lineage>
</organism>
<name>A0ABN2Q2E7_9MICO</name>
<feature type="chain" id="PRO_5047002601" description="Lipoprotein" evidence="1">
    <location>
        <begin position="20"/>
        <end position="146"/>
    </location>
</feature>